<dbReference type="InterPro" id="IPR021860">
    <property type="entry name" value="Peptidase_S12_Pab87-rel_C"/>
</dbReference>
<dbReference type="Gene3D" id="3.40.710.10">
    <property type="entry name" value="DD-peptidase/beta-lactamase superfamily"/>
    <property type="match status" value="1"/>
</dbReference>
<evidence type="ECO:0008006" key="7">
    <source>
        <dbReference type="Google" id="ProtNLM"/>
    </source>
</evidence>
<proteinExistence type="inferred from homology"/>
<dbReference type="PANTHER" id="PTHR46825:SF9">
    <property type="entry name" value="BETA-LACTAMASE-RELATED DOMAIN-CONTAINING PROTEIN"/>
    <property type="match status" value="1"/>
</dbReference>
<evidence type="ECO:0000256" key="2">
    <source>
        <dbReference type="SAM" id="MobiDB-lite"/>
    </source>
</evidence>
<evidence type="ECO:0000313" key="5">
    <source>
        <dbReference type="EMBL" id="KAK7999047.1"/>
    </source>
</evidence>
<name>A0ABR1R4B2_9PEZI</name>
<dbReference type="InterPro" id="IPR050491">
    <property type="entry name" value="AmpC-like"/>
</dbReference>
<dbReference type="Pfam" id="PF00144">
    <property type="entry name" value="Beta-lactamase"/>
    <property type="match status" value="1"/>
</dbReference>
<evidence type="ECO:0000259" key="4">
    <source>
        <dbReference type="Pfam" id="PF11954"/>
    </source>
</evidence>
<feature type="domain" description="Beta-lactamase-related" evidence="3">
    <location>
        <begin position="12"/>
        <end position="337"/>
    </location>
</feature>
<feature type="domain" description="Peptidase S12 Pab87-related C-terminal" evidence="4">
    <location>
        <begin position="427"/>
        <end position="531"/>
    </location>
</feature>
<organism evidence="5 6">
    <name type="scientific">Apiospora marii</name>
    <dbReference type="NCBI Taxonomy" id="335849"/>
    <lineage>
        <taxon>Eukaryota</taxon>
        <taxon>Fungi</taxon>
        <taxon>Dikarya</taxon>
        <taxon>Ascomycota</taxon>
        <taxon>Pezizomycotina</taxon>
        <taxon>Sordariomycetes</taxon>
        <taxon>Xylariomycetidae</taxon>
        <taxon>Amphisphaeriales</taxon>
        <taxon>Apiosporaceae</taxon>
        <taxon>Apiospora</taxon>
    </lineage>
</organism>
<reference evidence="5 6" key="1">
    <citation type="submission" date="2023-01" db="EMBL/GenBank/DDBJ databases">
        <title>Analysis of 21 Apiospora genomes using comparative genomics revels a genus with tremendous synthesis potential of carbohydrate active enzymes and secondary metabolites.</title>
        <authorList>
            <person name="Sorensen T."/>
        </authorList>
    </citation>
    <scope>NUCLEOTIDE SEQUENCE [LARGE SCALE GENOMIC DNA]</scope>
    <source>
        <strain evidence="5 6">CBS 20057</strain>
    </source>
</reference>
<dbReference type="SUPFAM" id="SSF56601">
    <property type="entry name" value="beta-lactamase/transpeptidase-like"/>
    <property type="match status" value="1"/>
</dbReference>
<dbReference type="InterPro" id="IPR012338">
    <property type="entry name" value="Beta-lactam/transpept-like"/>
</dbReference>
<dbReference type="Pfam" id="PF11954">
    <property type="entry name" value="DUF3471"/>
    <property type="match status" value="1"/>
</dbReference>
<dbReference type="EMBL" id="JAQQWI010000019">
    <property type="protein sequence ID" value="KAK7999047.1"/>
    <property type="molecule type" value="Genomic_DNA"/>
</dbReference>
<comment type="similarity">
    <text evidence="1">Belongs to the peptidase S12 family.</text>
</comment>
<feature type="compositionally biased region" description="Basic and acidic residues" evidence="2">
    <location>
        <begin position="405"/>
        <end position="425"/>
    </location>
</feature>
<dbReference type="InterPro" id="IPR001466">
    <property type="entry name" value="Beta-lactam-related"/>
</dbReference>
<dbReference type="Proteomes" id="UP001396898">
    <property type="component" value="Unassembled WGS sequence"/>
</dbReference>
<keyword evidence="6" id="KW-1185">Reference proteome</keyword>
<accession>A0ABR1R4B2</accession>
<evidence type="ECO:0000259" key="3">
    <source>
        <dbReference type="Pfam" id="PF00144"/>
    </source>
</evidence>
<gene>
    <name evidence="5" type="ORF">PG991_014722</name>
</gene>
<protein>
    <recommendedName>
        <fullName evidence="7">Beta-lactamase-related domain-containing protein</fullName>
    </recommendedName>
</protein>
<evidence type="ECO:0000256" key="1">
    <source>
        <dbReference type="ARBA" id="ARBA00038215"/>
    </source>
</evidence>
<comment type="caution">
    <text evidence="5">The sequence shown here is derived from an EMBL/GenBank/DDBJ whole genome shotgun (WGS) entry which is preliminary data.</text>
</comment>
<evidence type="ECO:0000313" key="6">
    <source>
        <dbReference type="Proteomes" id="UP001396898"/>
    </source>
</evidence>
<sequence length="550" mass="60280">METYIRSPTFHARVEAMMRSYHVPGLSLAIVHKGQTASAGWGHASLDPPRPCTPDTLFDIASCSKSLTAVAVALLVDDDENYPEVQWDAVMSELLPDGDFVMPGIGYTENVTVDDVLSHRTGMPRHDFSCLGPLASETDDARSITRNLRNLSVAAPSAPIATHLIEVKTKKPFSDFLEETFFAPLGMDSTHLQPSESRRRGLGDRIGTGYDWDKAEARYHGFQWPDAPEAQGAGLVVSSADDLIRWVKALLHCEGPVSGRVFQGLVRLRTITEPTWRRPRAHTTPSMYAAGLEVHTYRGQRVVSHGGSGFGFAGRFFFLPDPHFGAVMLGNADGADDVQALLTKELIDELLGVPVPERLYLKNFTGKKKAPKTAKAKDLKPRTQAQGQLEEGLSGEGRKAIVINKDAKAHPGSENEKKEESEDPPKPSPPERPTAPLSAYTGVYWHPGYHNFTVQIREGKLFIDAPDRSFGFKITFEHIADNAKFVGRMAFHLSAGGDSPLDAEFGWEDGRVVRMGLDLEPDVRELIWFEKRGGDGVAGVTEGVSEVGVD</sequence>
<feature type="region of interest" description="Disordered" evidence="2">
    <location>
        <begin position="370"/>
        <end position="439"/>
    </location>
</feature>
<dbReference type="PANTHER" id="PTHR46825">
    <property type="entry name" value="D-ALANYL-D-ALANINE-CARBOXYPEPTIDASE/ENDOPEPTIDASE AMPH"/>
    <property type="match status" value="1"/>
</dbReference>